<reference evidence="3" key="2">
    <citation type="submission" date="2014-09" db="EMBL/GenBank/DDBJ databases">
        <authorList>
            <person name="Mudge J."/>
            <person name="Ramaraj T."/>
            <person name="Lindquist I.E."/>
            <person name="Bharti A.K."/>
            <person name="Sundararajan A."/>
            <person name="Cameron C.T."/>
            <person name="Woodward J.E."/>
            <person name="May G.D."/>
            <person name="Brubaker C."/>
            <person name="Broadhvest J."/>
            <person name="Wilkins T.A."/>
        </authorList>
    </citation>
    <scope>NUCLEOTIDE SEQUENCE</scope>
    <source>
        <strain evidence="3">cv. AKA8401</strain>
    </source>
</reference>
<proteinExistence type="predicted"/>
<evidence type="ECO:0000313" key="1">
    <source>
        <dbReference type="EMBL" id="KHF99480.1"/>
    </source>
</evidence>
<name>A0A0B0MWJ7_GOSAR</name>
<gene>
    <name evidence="2" type="ORF">F383_07971</name>
    <name evidence="1" type="ORF">F383_09954</name>
</gene>
<organism evidence="2 3">
    <name type="scientific">Gossypium arboreum</name>
    <name type="common">Tree cotton</name>
    <name type="synonym">Gossypium nanking</name>
    <dbReference type="NCBI Taxonomy" id="29729"/>
    <lineage>
        <taxon>Eukaryota</taxon>
        <taxon>Viridiplantae</taxon>
        <taxon>Streptophyta</taxon>
        <taxon>Embryophyta</taxon>
        <taxon>Tracheophyta</taxon>
        <taxon>Spermatophyta</taxon>
        <taxon>Magnoliopsida</taxon>
        <taxon>eudicotyledons</taxon>
        <taxon>Gunneridae</taxon>
        <taxon>Pentapetalae</taxon>
        <taxon>rosids</taxon>
        <taxon>malvids</taxon>
        <taxon>Malvales</taxon>
        <taxon>Malvaceae</taxon>
        <taxon>Malvoideae</taxon>
        <taxon>Gossypium</taxon>
    </lineage>
</organism>
<evidence type="ECO:0000313" key="2">
    <source>
        <dbReference type="EMBL" id="KHG03859.1"/>
    </source>
</evidence>
<protein>
    <submittedName>
        <fullName evidence="2">Uncharacterized protein</fullName>
    </submittedName>
</protein>
<keyword evidence="3" id="KW-1185">Reference proteome</keyword>
<sequence length="16" mass="2031">MEDILYFCGHHHRLFI</sequence>
<dbReference type="Proteomes" id="UP000032142">
    <property type="component" value="Unassembled WGS sequence"/>
</dbReference>
<dbReference type="AlphaFoldDB" id="A0A0B0MWJ7"/>
<evidence type="ECO:0000313" key="3">
    <source>
        <dbReference type="Proteomes" id="UP000032142"/>
    </source>
</evidence>
<dbReference type="EMBL" id="JRRC01081240">
    <property type="protein sequence ID" value="KHF99480.1"/>
    <property type="molecule type" value="Genomic_DNA"/>
</dbReference>
<accession>A0A0B0MWJ7</accession>
<reference evidence="2" key="1">
    <citation type="submission" date="2014-09" db="EMBL/GenBank/DDBJ databases">
        <title>G. arboreum L. cv. AKA8401 A2 genome assembly version 1.0.</title>
        <authorList>
            <person name="Mudge J."/>
            <person name="Ramaraj T."/>
            <person name="Lindquist I.E."/>
            <person name="Bharti A.K."/>
            <person name="Sundararajan A."/>
            <person name="Cameron C.T."/>
            <person name="Woodward J.E."/>
            <person name="May G.D."/>
            <person name="Brubaker C."/>
            <person name="Broadhvest J."/>
            <person name="Wilkins T.A."/>
        </authorList>
    </citation>
    <scope>NUCLEOTIDE SEQUENCE</scope>
</reference>
<dbReference type="EMBL" id="JRRC01391370">
    <property type="protein sequence ID" value="KHG03859.1"/>
    <property type="molecule type" value="Genomic_DNA"/>
</dbReference>
<comment type="caution">
    <text evidence="2">The sequence shown here is derived from an EMBL/GenBank/DDBJ whole genome shotgun (WGS) entry which is preliminary data.</text>
</comment>